<dbReference type="InterPro" id="IPR027484">
    <property type="entry name" value="PInositol-4-P-5-kinase_N"/>
</dbReference>
<dbReference type="PROSITE" id="PS51455">
    <property type="entry name" value="PIPK"/>
    <property type="match status" value="1"/>
</dbReference>
<keyword evidence="2" id="KW-0067">ATP-binding</keyword>
<keyword evidence="2" id="KW-0418">Kinase</keyword>
<dbReference type="AlphaFoldDB" id="A0A7S0CX83"/>
<gene>
    <name evidence="5" type="ORF">MSP1401_LOCUS4379</name>
</gene>
<proteinExistence type="predicted"/>
<dbReference type="Gene3D" id="3.30.810.10">
    <property type="entry name" value="2-Layer Sandwich"/>
    <property type="match status" value="1"/>
</dbReference>
<dbReference type="InterPro" id="IPR002498">
    <property type="entry name" value="PInositol-4-P-4/5-kinase_core"/>
</dbReference>
<sequence length="393" mass="42759">MMVASEGTALLRVGDVDCPTVEDAHFSAVRRAFGIADDFLAGVFDFKELGAGGGKGGDLMSRTSCGTFFVKELNAGDAKSLLRPDFLEAYVNLITTGTSLLCKIVAVIKHPNKGRFLVMANCLPANVEEWSGLYDLKGSADDKALVEDGERVPEVHKRCWNVSWMLCEASGCNKGVPPRRTRYLAAKRRSFNFPIYVTKTQRAEILSALKRDVALFAEFGLMDYSMIVGVQRPPPGEAARCLQEAQGDAGATPRLHGKPYASRHGGDAVIAYFGIIDFLQAWTGGKKCAHVIKACCAPPPISTISPKAYARQFSEFFTWKLRGVAHDIPPAYARVGDTGEVASLDAAKLVSQIETLRFAVQNVEARLARAEARVTELEEEHLSSDAFHDASHT</sequence>
<keyword evidence="2" id="KW-0547">Nucleotide-binding</keyword>
<accession>A0A7S0CX83</accession>
<dbReference type="SUPFAM" id="SSF56104">
    <property type="entry name" value="SAICAR synthase-like"/>
    <property type="match status" value="1"/>
</dbReference>
<dbReference type="GO" id="GO:0046854">
    <property type="term" value="P:phosphatidylinositol phosphate biosynthetic process"/>
    <property type="evidence" value="ECO:0007669"/>
    <property type="project" value="TreeGrafter"/>
</dbReference>
<evidence type="ECO:0000256" key="2">
    <source>
        <dbReference type="PROSITE-ProRule" id="PRU00781"/>
    </source>
</evidence>
<dbReference type="GO" id="GO:0005524">
    <property type="term" value="F:ATP binding"/>
    <property type="evidence" value="ECO:0007669"/>
    <property type="project" value="UniProtKB-UniRule"/>
</dbReference>
<protein>
    <recommendedName>
        <fullName evidence="1">1-phosphatidylinositol-4-phosphate 5-kinase</fullName>
        <ecNumber evidence="1">2.7.1.68</ecNumber>
    </recommendedName>
</protein>
<dbReference type="PANTHER" id="PTHR23086">
    <property type="entry name" value="PHOSPHATIDYLINOSITOL-4-PHOSPHATE 5-KINASE"/>
    <property type="match status" value="1"/>
</dbReference>
<dbReference type="Pfam" id="PF01504">
    <property type="entry name" value="PIP5K"/>
    <property type="match status" value="1"/>
</dbReference>
<dbReference type="Gene3D" id="3.30.800.10">
    <property type="entry name" value="Phosphatidylinositol Phosphate Kinase II Beta"/>
    <property type="match status" value="1"/>
</dbReference>
<dbReference type="EMBL" id="HBEN01005348">
    <property type="protein sequence ID" value="CAD8436878.1"/>
    <property type="molecule type" value="Transcribed_RNA"/>
</dbReference>
<keyword evidence="2" id="KW-0808">Transferase</keyword>
<dbReference type="EC" id="2.7.1.68" evidence="1"/>
<organism evidence="5">
    <name type="scientific">Micromonas pusilla</name>
    <name type="common">Picoplanktonic green alga</name>
    <name type="synonym">Chromulina pusilla</name>
    <dbReference type="NCBI Taxonomy" id="38833"/>
    <lineage>
        <taxon>Eukaryota</taxon>
        <taxon>Viridiplantae</taxon>
        <taxon>Chlorophyta</taxon>
        <taxon>Mamiellophyceae</taxon>
        <taxon>Mamiellales</taxon>
        <taxon>Mamiellaceae</taxon>
        <taxon>Micromonas</taxon>
    </lineage>
</organism>
<keyword evidence="3" id="KW-0175">Coiled coil</keyword>
<dbReference type="PANTHER" id="PTHR23086:SF101">
    <property type="entry name" value="LP03320P-RELATED"/>
    <property type="match status" value="1"/>
</dbReference>
<evidence type="ECO:0000259" key="4">
    <source>
        <dbReference type="PROSITE" id="PS51455"/>
    </source>
</evidence>
<evidence type="ECO:0000256" key="1">
    <source>
        <dbReference type="ARBA" id="ARBA00012172"/>
    </source>
</evidence>
<name>A0A7S0CX83_MICPS</name>
<dbReference type="InterPro" id="IPR023610">
    <property type="entry name" value="PInositol-4/5-P-5/4-kinase"/>
</dbReference>
<dbReference type="SMART" id="SM00330">
    <property type="entry name" value="PIPKc"/>
    <property type="match status" value="1"/>
</dbReference>
<dbReference type="GO" id="GO:0005886">
    <property type="term" value="C:plasma membrane"/>
    <property type="evidence" value="ECO:0007669"/>
    <property type="project" value="TreeGrafter"/>
</dbReference>
<dbReference type="InterPro" id="IPR027483">
    <property type="entry name" value="PInositol-4-P-4/5-kinase_C_sf"/>
</dbReference>
<evidence type="ECO:0000313" key="5">
    <source>
        <dbReference type="EMBL" id="CAD8436878.1"/>
    </source>
</evidence>
<feature type="coiled-coil region" evidence="3">
    <location>
        <begin position="353"/>
        <end position="380"/>
    </location>
</feature>
<feature type="domain" description="PIPK" evidence="4">
    <location>
        <begin position="1"/>
        <end position="321"/>
    </location>
</feature>
<evidence type="ECO:0000256" key="3">
    <source>
        <dbReference type="SAM" id="Coils"/>
    </source>
</evidence>
<dbReference type="GO" id="GO:0016308">
    <property type="term" value="F:1-phosphatidylinositol-4-phosphate 5-kinase activity"/>
    <property type="evidence" value="ECO:0007669"/>
    <property type="project" value="UniProtKB-EC"/>
</dbReference>
<reference evidence="5" key="1">
    <citation type="submission" date="2021-01" db="EMBL/GenBank/DDBJ databases">
        <authorList>
            <person name="Corre E."/>
            <person name="Pelletier E."/>
            <person name="Niang G."/>
            <person name="Scheremetjew M."/>
            <person name="Finn R."/>
            <person name="Kale V."/>
            <person name="Holt S."/>
            <person name="Cochrane G."/>
            <person name="Meng A."/>
            <person name="Brown T."/>
            <person name="Cohen L."/>
        </authorList>
    </citation>
    <scope>NUCLEOTIDE SEQUENCE</scope>
    <source>
        <strain evidence="5">CCAC1681</strain>
    </source>
</reference>